<dbReference type="GO" id="GO:0005524">
    <property type="term" value="F:ATP binding"/>
    <property type="evidence" value="ECO:0007669"/>
    <property type="project" value="InterPro"/>
</dbReference>
<feature type="domain" description="Protein kinase" evidence="2">
    <location>
        <begin position="178"/>
        <end position="532"/>
    </location>
</feature>
<dbReference type="SMART" id="SM00220">
    <property type="entry name" value="S_TKc"/>
    <property type="match status" value="1"/>
</dbReference>
<evidence type="ECO:0000313" key="4">
    <source>
        <dbReference type="EMBL" id="ELA33874.1"/>
    </source>
</evidence>
<dbReference type="InterPro" id="IPR002035">
    <property type="entry name" value="VWF_A"/>
</dbReference>
<accession>L2G5E8</accession>
<sequence length="1101" mass="124784">MQSLHGSSDIREEFHKFLQDEKVCRKNFEKRPFYFPKDITTWLRRSAGKGTFNNGSRLFSAIYKDKAVYRKSFPPMNEVEKNPLVFAILCQMKCGHMVHVFSKSIDDSHLAFPNLTTTYVDIERVLREEEAVLPERYSKTGYKGVIDEFEAQRWAFYPAMDVLRMGEVNIEEKSILPFFYSAPINVGGTAHVHHFKVDVDLVEHPELRAALEPSRKTDTAIGSEYYEFAVKSYFKEWDDIYKGESQAFRGIRGTRDPRAHGVVKYLGEYSRHLRDDVSGPVREDTRHIMLEFGEQDLEEYLAATKPPVRSKEIIATWEGLFKVASTLRTIHQLDHDWDGDVDRYIGLHGDIKPDNILRVRGKFKLADFGFTSFEKSKIGKPQTSSVLGGTRTYGAPERDQMESTGVKVPHTAAIDTWSLGCVFSAMATWVTLGPQDYINYGERRIMAHDKLQKERNRDAAMHLSVCKDAFHDGTRVLQAVLQWHDYLRNSSRRADTITSRVLDLVENDMLVEDPDGRISSADLCEKLEHIVAEARREYQQGLDLKSIMPESSETLEALLELDKLAPSFAAPRSRLSTASTPTQNSDVSLDTHRAPDIHRLSVLRTGRVRKSERINQIVHGKTANREEVLRSDLHGTIFELPESTTQDQQDALSQRRAFQGRTSPLSNMFSDNKLSETGTNTSASRLGLLTLPKITKTDMEQVNSDQNLMTYPKASSSLMGDGSNRPFSHEKEPVSKATRSHGRSHNGSACESPNPLNPMRRDSNDLLGLRLSSSSANESPPYDDLVSPMSPTGHQPLPPSSDDPPPLNSASTFRRRQGVPIVQEYNRLCQEWERNRTKWYMLQRQVPQDSYLAQFISNRDIIFLVDNASSMDDHWDNVNATLLTLAMKIGMLDKDGLDLMFTIGDPCKHNVSSAKEWKIPGKFGKSMTNAKRDMARYPNNSTDMALALSRVFDNYIDYSKKQTLIVMTDGLWEGSTEEYDVDNTISNFIVKLKTKLDKAERRWFSIQFVSFGDDEKALKRLKRLDDELRSTAKEDVVDSKPWHSTDVNMLIIGSIQQGMDAQDPSSPPPPSRVTSQLLANPPPLVTTGSMRKKLVAKLSGR</sequence>
<reference evidence="4" key="1">
    <citation type="submission" date="2012-08" db="EMBL/GenBank/DDBJ databases">
        <title>Genome analysis of Colletotrichum orbiculare and Colletotrichum fructicola.</title>
        <authorList>
            <person name="Gan P.H.P."/>
            <person name="Ikeda K."/>
            <person name="Irieda H."/>
            <person name="Narusaka M."/>
            <person name="O'Connell R.J."/>
            <person name="Narusaka Y."/>
            <person name="Takano Y."/>
            <person name="Kubo Y."/>
            <person name="Shirasu K."/>
        </authorList>
    </citation>
    <scope>NUCLEOTIDE SEQUENCE</scope>
    <source>
        <strain evidence="4">Nara gc5</strain>
    </source>
</reference>
<evidence type="ECO:0000313" key="5">
    <source>
        <dbReference type="EMBL" id="KAF4488753.1"/>
    </source>
</evidence>
<dbReference type="InterPro" id="IPR036465">
    <property type="entry name" value="vWFA_dom_sf"/>
</dbReference>
<proteinExistence type="predicted"/>
<dbReference type="Gene3D" id="3.40.50.410">
    <property type="entry name" value="von Willebrand factor, type A domain"/>
    <property type="match status" value="1"/>
</dbReference>
<dbReference type="InterPro" id="IPR011009">
    <property type="entry name" value="Kinase-like_dom_sf"/>
</dbReference>
<feature type="compositionally biased region" description="Polar residues" evidence="1">
    <location>
        <begin position="660"/>
        <end position="681"/>
    </location>
</feature>
<gene>
    <name evidence="4" type="ORF">CGGC5_6200</name>
    <name evidence="5" type="ORF">CGGC5_v004358</name>
</gene>
<dbReference type="HOGENOM" id="CLU_005931_0_1_1"/>
<feature type="compositionally biased region" description="Pro residues" evidence="1">
    <location>
        <begin position="796"/>
        <end position="807"/>
    </location>
</feature>
<name>L2G5E8_COLFN</name>
<feature type="region of interest" description="Disordered" evidence="1">
    <location>
        <begin position="381"/>
        <end position="404"/>
    </location>
</feature>
<keyword evidence="6" id="KW-1185">Reference proteome</keyword>
<dbReference type="PROSITE" id="PS50011">
    <property type="entry name" value="PROTEIN_KINASE_DOM"/>
    <property type="match status" value="1"/>
</dbReference>
<evidence type="ECO:0000313" key="6">
    <source>
        <dbReference type="Proteomes" id="UP000011096"/>
    </source>
</evidence>
<keyword evidence="4" id="KW-0418">Kinase</keyword>
<feature type="region of interest" description="Disordered" evidence="1">
    <location>
        <begin position="698"/>
        <end position="815"/>
    </location>
</feature>
<evidence type="ECO:0000259" key="2">
    <source>
        <dbReference type="PROSITE" id="PS50011"/>
    </source>
</evidence>
<dbReference type="InParanoid" id="L2G5E8"/>
<dbReference type="Gene3D" id="1.10.510.10">
    <property type="entry name" value="Transferase(Phosphotransferase) domain 1"/>
    <property type="match status" value="1"/>
</dbReference>
<feature type="domain" description="VWFA" evidence="3">
    <location>
        <begin position="860"/>
        <end position="1055"/>
    </location>
</feature>
<feature type="region of interest" description="Disordered" evidence="1">
    <location>
        <begin position="1057"/>
        <end position="1091"/>
    </location>
</feature>
<feature type="compositionally biased region" description="Polar residues" evidence="1">
    <location>
        <begin position="642"/>
        <end position="652"/>
    </location>
</feature>
<dbReference type="Pfam" id="PF00069">
    <property type="entry name" value="Pkinase"/>
    <property type="match status" value="1"/>
</dbReference>
<dbReference type="PANTHER" id="PTHR24359:SF1">
    <property type="entry name" value="INHIBITOR OF NUCLEAR FACTOR KAPPA-B KINASE EPSILON SUBUNIT HOMOLOG 1-RELATED"/>
    <property type="match status" value="1"/>
</dbReference>
<reference evidence="5 6" key="3">
    <citation type="submission" date="2020-04" db="EMBL/GenBank/DDBJ databases">
        <title>Genome sequencing and assembly of multiple isolates from the Colletotrichum gloeosporioides species complex.</title>
        <authorList>
            <person name="Gan P."/>
            <person name="Shirasu K."/>
        </authorList>
    </citation>
    <scope>NUCLEOTIDE SEQUENCE [LARGE SCALE GENOMIC DNA]</scope>
    <source>
        <strain evidence="5 6">Nara gc5</strain>
    </source>
</reference>
<dbReference type="EMBL" id="KB020637">
    <property type="protein sequence ID" value="ELA33874.1"/>
    <property type="molecule type" value="Genomic_DNA"/>
</dbReference>
<dbReference type="STRING" id="1213859.L2G5E8"/>
<dbReference type="SUPFAM" id="SSF56112">
    <property type="entry name" value="Protein kinase-like (PK-like)"/>
    <property type="match status" value="1"/>
</dbReference>
<protein>
    <submittedName>
        <fullName evidence="4">Protein kinase domain protein</fullName>
    </submittedName>
    <submittedName>
        <fullName evidence="5">Putative serine/threonine-protein kinase MPS1-like protein</fullName>
    </submittedName>
</protein>
<dbReference type="EMBL" id="ANPB02000002">
    <property type="protein sequence ID" value="KAF4488753.1"/>
    <property type="molecule type" value="Genomic_DNA"/>
</dbReference>
<dbReference type="InterPro" id="IPR000719">
    <property type="entry name" value="Prot_kinase_dom"/>
</dbReference>
<keyword evidence="4" id="KW-0808">Transferase</keyword>
<dbReference type="PROSITE" id="PS50234">
    <property type="entry name" value="VWFA"/>
    <property type="match status" value="1"/>
</dbReference>
<reference evidence="5 6" key="2">
    <citation type="submission" date="2012-08" db="EMBL/GenBank/DDBJ databases">
        <authorList>
            <person name="Gan P.H.P."/>
            <person name="Ikeda K."/>
            <person name="Irieda H."/>
            <person name="Narusaka M."/>
            <person name="O'Connell R.J."/>
            <person name="Narusaka Y."/>
            <person name="Takano Y."/>
            <person name="Kubo Y."/>
            <person name="Shirasu K."/>
        </authorList>
    </citation>
    <scope>NUCLEOTIDE SEQUENCE [LARGE SCALE GENOMIC DNA]</scope>
    <source>
        <strain evidence="5 6">Nara gc5</strain>
    </source>
</reference>
<evidence type="ECO:0000259" key="3">
    <source>
        <dbReference type="PROSITE" id="PS50234"/>
    </source>
</evidence>
<feature type="region of interest" description="Disordered" evidence="1">
    <location>
        <begin position="640"/>
        <end position="681"/>
    </location>
</feature>
<organism evidence="4">
    <name type="scientific">Colletotrichum fructicola (strain Nara gc5)</name>
    <name type="common">Anthracnose fungus</name>
    <name type="synonym">Colletotrichum gloeosporioides (strain Nara gc5)</name>
    <dbReference type="NCBI Taxonomy" id="1213859"/>
    <lineage>
        <taxon>Eukaryota</taxon>
        <taxon>Fungi</taxon>
        <taxon>Dikarya</taxon>
        <taxon>Ascomycota</taxon>
        <taxon>Pezizomycotina</taxon>
        <taxon>Sordariomycetes</taxon>
        <taxon>Hypocreomycetidae</taxon>
        <taxon>Glomerellales</taxon>
        <taxon>Glomerellaceae</taxon>
        <taxon>Colletotrichum</taxon>
        <taxon>Colletotrichum gloeosporioides species complex</taxon>
    </lineage>
</organism>
<dbReference type="GO" id="GO:0004674">
    <property type="term" value="F:protein serine/threonine kinase activity"/>
    <property type="evidence" value="ECO:0007669"/>
    <property type="project" value="TreeGrafter"/>
</dbReference>
<evidence type="ECO:0000256" key="1">
    <source>
        <dbReference type="SAM" id="MobiDB-lite"/>
    </source>
</evidence>
<dbReference type="Proteomes" id="UP000011096">
    <property type="component" value="Unassembled WGS sequence"/>
</dbReference>
<dbReference type="SUPFAM" id="SSF53300">
    <property type="entry name" value="vWA-like"/>
    <property type="match status" value="1"/>
</dbReference>
<dbReference type="PANTHER" id="PTHR24359">
    <property type="entry name" value="SERINE/THREONINE-PROTEIN KINASE SBK1"/>
    <property type="match status" value="1"/>
</dbReference>
<feature type="compositionally biased region" description="Polar residues" evidence="1">
    <location>
        <begin position="700"/>
        <end position="718"/>
    </location>
</feature>
<dbReference type="AlphaFoldDB" id="L2G5E8"/>
<dbReference type="OrthoDB" id="9992527at2759"/>